<organism evidence="1 2">
    <name type="scientific">Etheostoma spectabile</name>
    <name type="common">orangethroat darter</name>
    <dbReference type="NCBI Taxonomy" id="54343"/>
    <lineage>
        <taxon>Eukaryota</taxon>
        <taxon>Metazoa</taxon>
        <taxon>Chordata</taxon>
        <taxon>Craniata</taxon>
        <taxon>Vertebrata</taxon>
        <taxon>Euteleostomi</taxon>
        <taxon>Actinopterygii</taxon>
        <taxon>Neopterygii</taxon>
        <taxon>Teleostei</taxon>
        <taxon>Neoteleostei</taxon>
        <taxon>Acanthomorphata</taxon>
        <taxon>Eupercaria</taxon>
        <taxon>Perciformes</taxon>
        <taxon>Percoidei</taxon>
        <taxon>Percidae</taxon>
        <taxon>Etheostomatinae</taxon>
        <taxon>Etheostoma</taxon>
    </lineage>
</organism>
<comment type="caution">
    <text evidence="1">The sequence shown here is derived from an EMBL/GenBank/DDBJ whole genome shotgun (WGS) entry which is preliminary data.</text>
</comment>
<gene>
    <name evidence="1" type="ORF">FQN60_010757</name>
</gene>
<keyword evidence="2" id="KW-1185">Reference proteome</keyword>
<accession>A0A5J5DQ40</accession>
<sequence>MKKAVSNLVTPYRPVGVSQLLHSYTTRSTPDSSNVSLKAQIRKATSPGIGEPSFSRSVANIGVKRRNQSRTRAADVTVRSCPAENRGRLSPVSLPINSLHRACGLRLK</sequence>
<proteinExistence type="predicted"/>
<reference evidence="1 2" key="1">
    <citation type="submission" date="2019-08" db="EMBL/GenBank/DDBJ databases">
        <title>A chromosome-level genome assembly, high-density linkage maps, and genome scans reveal the genomic architecture of hybrid incompatibilities underlying speciation via character displacement in darters (Percidae: Etheostominae).</title>
        <authorList>
            <person name="Moran R.L."/>
            <person name="Catchen J.M."/>
            <person name="Fuller R.C."/>
        </authorList>
    </citation>
    <scope>NUCLEOTIDE SEQUENCE [LARGE SCALE GENOMIC DNA]</scope>
    <source>
        <strain evidence="1">EspeVRDwgs_2016</strain>
        <tissue evidence="1">Muscle</tissue>
    </source>
</reference>
<protein>
    <submittedName>
        <fullName evidence="1">Uncharacterized protein</fullName>
    </submittedName>
</protein>
<evidence type="ECO:0000313" key="2">
    <source>
        <dbReference type="Proteomes" id="UP000327493"/>
    </source>
</evidence>
<evidence type="ECO:0000313" key="1">
    <source>
        <dbReference type="EMBL" id="KAA8595466.1"/>
    </source>
</evidence>
<name>A0A5J5DQ40_9PERO</name>
<dbReference type="EMBL" id="VOFY01000001">
    <property type="protein sequence ID" value="KAA8595466.1"/>
    <property type="molecule type" value="Genomic_DNA"/>
</dbReference>
<dbReference type="AlphaFoldDB" id="A0A5J5DQ40"/>
<dbReference type="Proteomes" id="UP000327493">
    <property type="component" value="Chromosome 1"/>
</dbReference>